<dbReference type="Proteomes" id="UP000236630">
    <property type="component" value="Unassembled WGS sequence"/>
</dbReference>
<dbReference type="AlphaFoldDB" id="A0A2H5PV51"/>
<gene>
    <name evidence="2" type="ORF">CUMW_170150</name>
</gene>
<name>A0A2H5PV51_CITUN</name>
<proteinExistence type="predicted"/>
<evidence type="ECO:0000313" key="3">
    <source>
        <dbReference type="Proteomes" id="UP000236630"/>
    </source>
</evidence>
<organism evidence="2 3">
    <name type="scientific">Citrus unshiu</name>
    <name type="common">Satsuma mandarin</name>
    <name type="synonym">Citrus nobilis var. unshiu</name>
    <dbReference type="NCBI Taxonomy" id="55188"/>
    <lineage>
        <taxon>Eukaryota</taxon>
        <taxon>Viridiplantae</taxon>
        <taxon>Streptophyta</taxon>
        <taxon>Embryophyta</taxon>
        <taxon>Tracheophyta</taxon>
        <taxon>Spermatophyta</taxon>
        <taxon>Magnoliopsida</taxon>
        <taxon>eudicotyledons</taxon>
        <taxon>Gunneridae</taxon>
        <taxon>Pentapetalae</taxon>
        <taxon>rosids</taxon>
        <taxon>malvids</taxon>
        <taxon>Sapindales</taxon>
        <taxon>Rutaceae</taxon>
        <taxon>Aurantioideae</taxon>
        <taxon>Citrus</taxon>
    </lineage>
</organism>
<dbReference type="PANTHER" id="PTHR34970:SF5">
    <property type="entry name" value="PROTEIN, PUTATIVE-RELATED"/>
    <property type="match status" value="1"/>
</dbReference>
<dbReference type="STRING" id="55188.A0A2H5PV51"/>
<sequence>MLRTRLLWFTAGFSLTGAAIGQFLWKDLWSDRYALSADAKQKFDALEARVSNLESNLRQFSISLAAYPSIEIYVRLRNRNRNGLESERNLHCVDSTYKVVYQLSLSQLSSTNDHETNVKHDRYHRALVEAGMAAT</sequence>
<protein>
    <submittedName>
        <fullName evidence="2">Uncharacterized protein</fullName>
    </submittedName>
</protein>
<dbReference type="EMBL" id="BDQV01000133">
    <property type="protein sequence ID" value="GAY56214.1"/>
    <property type="molecule type" value="Genomic_DNA"/>
</dbReference>
<dbReference type="PANTHER" id="PTHR34970">
    <property type="entry name" value="ABC TRANSPORTER A FAMILY PROTEIN"/>
    <property type="match status" value="1"/>
</dbReference>
<reference evidence="2 3" key="1">
    <citation type="journal article" date="2017" name="Front. Genet.">
        <title>Draft sequencing of the heterozygous diploid genome of Satsuma (Citrus unshiu Marc.) using a hybrid assembly approach.</title>
        <authorList>
            <person name="Shimizu T."/>
            <person name="Tanizawa Y."/>
            <person name="Mochizuki T."/>
            <person name="Nagasaki H."/>
            <person name="Yoshioka T."/>
            <person name="Toyoda A."/>
            <person name="Fujiyama A."/>
            <person name="Kaminuma E."/>
            <person name="Nakamura Y."/>
        </authorList>
    </citation>
    <scope>NUCLEOTIDE SEQUENCE [LARGE SCALE GENOMIC DNA]</scope>
    <source>
        <strain evidence="3">cv. Miyagawa wase</strain>
    </source>
</reference>
<evidence type="ECO:0000313" key="2">
    <source>
        <dbReference type="EMBL" id="GAY56214.1"/>
    </source>
</evidence>
<accession>A0A2H5PV51</accession>
<keyword evidence="3" id="KW-1185">Reference proteome</keyword>
<feature type="coiled-coil region" evidence="1">
    <location>
        <begin position="36"/>
        <end position="63"/>
    </location>
</feature>
<evidence type="ECO:0000256" key="1">
    <source>
        <dbReference type="SAM" id="Coils"/>
    </source>
</evidence>
<comment type="caution">
    <text evidence="2">The sequence shown here is derived from an EMBL/GenBank/DDBJ whole genome shotgun (WGS) entry which is preliminary data.</text>
</comment>
<keyword evidence="1" id="KW-0175">Coiled coil</keyword>